<feature type="region of interest" description="Disordered" evidence="8">
    <location>
        <begin position="1020"/>
        <end position="1051"/>
    </location>
</feature>
<dbReference type="EMBL" id="BSXT01000333">
    <property type="protein sequence ID" value="GMF24555.1"/>
    <property type="molecule type" value="Genomic_DNA"/>
</dbReference>
<evidence type="ECO:0000313" key="12">
    <source>
        <dbReference type="Proteomes" id="UP001165121"/>
    </source>
</evidence>
<keyword evidence="2" id="KW-0677">Repeat</keyword>
<evidence type="ECO:0000256" key="8">
    <source>
        <dbReference type="SAM" id="MobiDB-lite"/>
    </source>
</evidence>
<keyword evidence="6" id="KW-0505">Motor protein</keyword>
<dbReference type="SMART" id="SM00129">
    <property type="entry name" value="KISc"/>
    <property type="match status" value="1"/>
</dbReference>
<dbReference type="Gene3D" id="3.30.450.200">
    <property type="match status" value="1"/>
</dbReference>
<evidence type="ECO:0000259" key="10">
    <source>
        <dbReference type="PROSITE" id="PS50211"/>
    </source>
</evidence>
<name>A0A9W6WZV5_9STRA</name>
<evidence type="ECO:0000256" key="3">
    <source>
        <dbReference type="ARBA" id="ARBA00022741"/>
    </source>
</evidence>
<feature type="compositionally biased region" description="Basic and acidic residues" evidence="8">
    <location>
        <begin position="1552"/>
        <end position="1563"/>
    </location>
</feature>
<dbReference type="PANTHER" id="PTHR24115">
    <property type="entry name" value="KINESIN-RELATED"/>
    <property type="match status" value="1"/>
</dbReference>
<keyword evidence="7" id="KW-0175">Coiled coil</keyword>
<dbReference type="PROSITE" id="PS50294">
    <property type="entry name" value="WD_REPEATS_REGION"/>
    <property type="match status" value="4"/>
</dbReference>
<dbReference type="PROSITE" id="PS50082">
    <property type="entry name" value="WD_REPEATS_2"/>
    <property type="match status" value="6"/>
</dbReference>
<feature type="domain" description="UDENN" evidence="10">
    <location>
        <begin position="77"/>
        <end position="566"/>
    </location>
</feature>
<feature type="repeat" description="WD" evidence="5">
    <location>
        <begin position="1387"/>
        <end position="1422"/>
    </location>
</feature>
<dbReference type="InterPro" id="IPR037516">
    <property type="entry name" value="Tripartite_DENN"/>
</dbReference>
<dbReference type="InterPro" id="IPR005113">
    <property type="entry name" value="uDENN_dom"/>
</dbReference>
<dbReference type="GO" id="GO:0005874">
    <property type="term" value="C:microtubule"/>
    <property type="evidence" value="ECO:0007669"/>
    <property type="project" value="TreeGrafter"/>
</dbReference>
<dbReference type="InterPro" id="IPR019775">
    <property type="entry name" value="WD40_repeat_CS"/>
</dbReference>
<dbReference type="Gene3D" id="3.40.50.11500">
    <property type="match status" value="1"/>
</dbReference>
<dbReference type="GO" id="GO:0005524">
    <property type="term" value="F:ATP binding"/>
    <property type="evidence" value="ECO:0007669"/>
    <property type="project" value="UniProtKB-UniRule"/>
</dbReference>
<feature type="domain" description="Kinesin motor" evidence="9">
    <location>
        <begin position="1619"/>
        <end position="2106"/>
    </location>
</feature>
<dbReference type="PANTHER" id="PTHR24115:SF1004">
    <property type="entry name" value="KINESIN-LIKE PROTEIN KIF15"/>
    <property type="match status" value="1"/>
</dbReference>
<dbReference type="GO" id="GO:0007018">
    <property type="term" value="P:microtubule-based movement"/>
    <property type="evidence" value="ECO:0007669"/>
    <property type="project" value="InterPro"/>
</dbReference>
<dbReference type="Proteomes" id="UP001165121">
    <property type="component" value="Unassembled WGS sequence"/>
</dbReference>
<sequence length="2332" mass="257949">MCSMLGWKFGVGDSEPAAYTAPGRARSGAVRRRVTPTSVLISSQATEISLASPVSKQSQSPDPANSAAIPLESGVIDYVIVVGTATSRDVPASLDEAQVRFRYPLADRLNFPLPTKIEWFCFPGGPEIITQVERPKTKLFSFVLVGGDDGLCRCYVLCLVVYHRRPRSRGAEVNEWHSTCVAFLTRIPMIEDVTTCLLSVAHAWMAANGNNTEASDNDRLTETRKQLVNLCHGITLPVRGVFGVQFTINNMKVRLTVPSMTSIYMLKELVRPDLRRSASAQGPQISPVKARSFIAIQQGFQPLVYSLEPIFQLFDIKTIIHLVTLVLCEYRILLHSTQQSLLCPVAEGFCALIYPFRWQHPYVPILPRVLSEYLQAPLPYILGIHSSWLRSMLENGRPEHLVVVDIDRGTIQLQESGGPVLPHKLTKALYHQLKITLHPSLNSERETSHQELRASIEEEQCNFDDSVEELRGEIKNEQRATVEWGAGTEKQVRMEFVCFLATLVRGYRECLFFVNQKLPVFNKRRFFESESTDNEVVPLVTRLFCTQSFQSFLESHSSAELSVFHSVYLTLCRGPKEIQWSQSIRALTASKSQHSFLDTGPAKADIPVLVIDEIKSNRKDGSDTTNTEQTVKGSTSLHIDVETNMVENETIETLGKKIETLLSENKNWYSDPFALDPTDIDTPLATLSSSSKMNHEILARKLGVDPKLLKMNAHLLQSPHQVNQYRLHLDSTIAAVLAGSAGPGGRFLPSEDERIEQMLHKCLTAVFTSDDTLSHEEIRAHFKTVHARDLFVLILMQPSNQYVESMNGSPKASGTKSSSAWYNPKGSGSCIGAAGFRLLARLTSALMNQCAIHEDYSTARGILQVATQYYQYVEDKHSGIGFGEFFKLRCAKKEYLVTPLRLLPICRSLDLWQHAFICEIDAASQADPTESDEEAVDTVGDELFFSVIGSLMYDMLNFEMPLQKVLTFVTVMCSTYQKGQDLLDTLKQLAENVYRALDMSKDIKPSPPKDAVQQRISSKPISNHGTAPFVRAELPPKPVNRRGEPSATPGMVFAESPMLSREYDLNTVIRRKMSVREMPQHIQTNTNAKHGGGDEDRMGNGNQHPADWMSRTPPTRRRRSSAVFPSAVLASSGSPVLSLATDGGRAACGVADARVNVVDIDPSEDKKGLQLDGHTDAVVAVQMRGNALVSGSRDHTLRAWDLRATPKKRHMFAFFSLSYAASNTLNSTEDSEVDGASVSKRCLVMRGHLDAITCMELGHQLGAGRSLLASGSDDGTVRLWETTRESSVALLSGHKGTGKPADNGGVSCLRMLSSSDDLALGYRRRTLQIWDLAVCKLKVDVQAHQAGVRDLQVSGTRLVTAANDRIVKVWDTTFRGVGGALQPVQELYEHGGPVQCVSLGGPADPNICTAAADGIVRVWDLRFAQRGPRLMLRGHIGPVTRLQRDFTKLVSAGEDGWLRVWDMHSGVCLREKQAHSSGVTCLEMHDSLVYSGSWDGSVRVWDIENVTSSGQAASPRAWSPLSSPSSSLPSVCSPGSTAPSGSNKLNTHVRRTQQERTIHDTELQRTNSRKTSDDPRPSSDTATFLNAMEEGISCQMNDNGVESTQAIEKLRGDNSSSQPVLVAVRCRPRKRQRAEGRFAATLSENEEIRRSGMLDSSSSDSSNDERDNKYNSSSCSVQRGVFEYSACRDYDYASTYDSKLPPPRSQRPRRMYVQAPSHMSGSASGRRSFDFDFIFPPWKKQREVYESCVEPQIRNVIESHQRGQQQHATVVAYGQTGTGKTYTMGMLSDFRDDKEQGLIPRALAQVLNFAAGEDEKDDVLEIVVTLSFLQIYLETIQDLLALPGSNSCAARAKPWKKHDARNASSHDLPVRQGRDGTFYVSGLNEYEISSIEDAHALLELAMRNRVLAATSKNKTSSRSHTLLTVSIKRRRRGTKSRYSTSEEEDEDRGENSSGDNEDDSNQTSTISFVDLAGSERVDGALHFLRATRARQQQRIREAKFINRSLSALGGVIAALAQPKAGASGTSSAPVLARLRSSLPDRRQPSVENDQSQPHIRFRDSQLTKLLQGRLMGGRGRLLLIATVDDRPQNLSETLSTLKFAAQCRRVELQHGSRLRGDRTARLRRQNSLLDQVFNDMKIMHENREAALHNEYQARIQALEQELEAVRAAAQASLPSTDQDVSTLHLASYTALCSLVDTVCTVGADGKAHPRISDFRSEKDVLEYIAGLYTRLKDALLSHQQQINREQCDSKASLPALQPGAITQPVVSGESDTPRECIRAASVPHVSSASSARSTSSVQLSREQEAEFRAVARHLISTRALASFVVSSSDEEA</sequence>
<dbReference type="PRINTS" id="PR00380">
    <property type="entry name" value="KINESINHEAVY"/>
</dbReference>
<dbReference type="SUPFAM" id="SSF52540">
    <property type="entry name" value="P-loop containing nucleoside triphosphate hydrolases"/>
    <property type="match status" value="1"/>
</dbReference>
<dbReference type="OrthoDB" id="75250at2759"/>
<evidence type="ECO:0000256" key="1">
    <source>
        <dbReference type="ARBA" id="ARBA00022574"/>
    </source>
</evidence>
<dbReference type="GO" id="GO:0016887">
    <property type="term" value="F:ATP hydrolysis activity"/>
    <property type="evidence" value="ECO:0007669"/>
    <property type="project" value="TreeGrafter"/>
</dbReference>
<dbReference type="InterPro" id="IPR027417">
    <property type="entry name" value="P-loop_NTPase"/>
</dbReference>
<dbReference type="PROSITE" id="PS00411">
    <property type="entry name" value="KINESIN_MOTOR_1"/>
    <property type="match status" value="1"/>
</dbReference>
<dbReference type="Pfam" id="PF00400">
    <property type="entry name" value="WD40"/>
    <property type="match status" value="6"/>
</dbReference>
<dbReference type="InterPro" id="IPR001752">
    <property type="entry name" value="Kinesin_motor_dom"/>
</dbReference>
<dbReference type="InterPro" id="IPR036322">
    <property type="entry name" value="WD40_repeat_dom_sf"/>
</dbReference>
<keyword evidence="1 5" id="KW-0853">WD repeat</keyword>
<protein>
    <submittedName>
        <fullName evidence="11">Unnamed protein product</fullName>
    </submittedName>
</protein>
<dbReference type="SMART" id="SM00320">
    <property type="entry name" value="WD40"/>
    <property type="match status" value="7"/>
</dbReference>
<keyword evidence="3 6" id="KW-0547">Nucleotide-binding</keyword>
<feature type="compositionally biased region" description="Polar residues" evidence="8">
    <location>
        <begin position="623"/>
        <end position="636"/>
    </location>
</feature>
<feature type="compositionally biased region" description="Polar residues" evidence="8">
    <location>
        <begin position="1537"/>
        <end position="1546"/>
    </location>
</feature>
<feature type="compositionally biased region" description="Polar residues" evidence="8">
    <location>
        <begin position="1910"/>
        <end position="1924"/>
    </location>
</feature>
<dbReference type="InterPro" id="IPR001194">
    <property type="entry name" value="cDENN_dom"/>
</dbReference>
<comment type="caution">
    <text evidence="11">The sequence shown here is derived from an EMBL/GenBank/DDBJ whole genome shotgun (WGS) entry which is preliminary data.</text>
</comment>
<proteinExistence type="inferred from homology"/>
<feature type="binding site" evidence="6">
    <location>
        <begin position="1774"/>
        <end position="1781"/>
    </location>
    <ligand>
        <name>ATP</name>
        <dbReference type="ChEBI" id="CHEBI:30616"/>
    </ligand>
</feature>
<feature type="repeat" description="WD" evidence="5">
    <location>
        <begin position="1171"/>
        <end position="1203"/>
    </location>
</feature>
<dbReference type="GO" id="GO:0003777">
    <property type="term" value="F:microtubule motor activity"/>
    <property type="evidence" value="ECO:0007669"/>
    <property type="project" value="InterPro"/>
</dbReference>
<dbReference type="PROSITE" id="PS00678">
    <property type="entry name" value="WD_REPEATS_1"/>
    <property type="match status" value="4"/>
</dbReference>
<dbReference type="InterPro" id="IPR001680">
    <property type="entry name" value="WD40_rpt"/>
</dbReference>
<feature type="compositionally biased region" description="Low complexity" evidence="8">
    <location>
        <begin position="1514"/>
        <end position="1536"/>
    </location>
</feature>
<evidence type="ECO:0000256" key="6">
    <source>
        <dbReference type="PROSITE-ProRule" id="PRU00283"/>
    </source>
</evidence>
<dbReference type="InterPro" id="IPR020472">
    <property type="entry name" value="WD40_PAC1"/>
</dbReference>
<dbReference type="InterPro" id="IPR019821">
    <property type="entry name" value="Kinesin_motor_CS"/>
</dbReference>
<dbReference type="PROSITE" id="PS50211">
    <property type="entry name" value="DENN"/>
    <property type="match status" value="1"/>
</dbReference>
<reference evidence="11" key="1">
    <citation type="submission" date="2023-04" db="EMBL/GenBank/DDBJ databases">
        <title>Phytophthora fragariaefolia NBRC 109709.</title>
        <authorList>
            <person name="Ichikawa N."/>
            <person name="Sato H."/>
            <person name="Tonouchi N."/>
        </authorList>
    </citation>
    <scope>NUCLEOTIDE SEQUENCE</scope>
    <source>
        <strain evidence="11">NBRC 109709</strain>
    </source>
</reference>
<dbReference type="Gene3D" id="3.40.850.10">
    <property type="entry name" value="Kinesin motor domain"/>
    <property type="match status" value="1"/>
</dbReference>
<feature type="repeat" description="WD" evidence="5">
    <location>
        <begin position="1432"/>
        <end position="1471"/>
    </location>
</feature>
<feature type="repeat" description="WD" evidence="5">
    <location>
        <begin position="1341"/>
        <end position="1371"/>
    </location>
</feature>
<evidence type="ECO:0000256" key="4">
    <source>
        <dbReference type="ARBA" id="ARBA00022840"/>
    </source>
</evidence>
<dbReference type="InterPro" id="IPR036961">
    <property type="entry name" value="Kinesin_motor_dom_sf"/>
</dbReference>
<evidence type="ECO:0000256" key="2">
    <source>
        <dbReference type="ARBA" id="ARBA00022737"/>
    </source>
</evidence>
<dbReference type="Pfam" id="PF02141">
    <property type="entry name" value="DENN"/>
    <property type="match status" value="1"/>
</dbReference>
<feature type="region of interest" description="Disordered" evidence="8">
    <location>
        <begin position="1512"/>
        <end position="1582"/>
    </location>
</feature>
<feature type="region of interest" description="Disordered" evidence="8">
    <location>
        <begin position="1910"/>
        <end position="1963"/>
    </location>
</feature>
<gene>
    <name evidence="11" type="ORF">Pfra01_000413900</name>
</gene>
<dbReference type="SMART" id="SM00800">
    <property type="entry name" value="uDENN"/>
    <property type="match status" value="1"/>
</dbReference>
<feature type="repeat" description="WD" evidence="5">
    <location>
        <begin position="1245"/>
        <end position="1290"/>
    </location>
</feature>
<dbReference type="InterPro" id="IPR043153">
    <property type="entry name" value="DENN_C"/>
</dbReference>
<feature type="region of interest" description="Disordered" evidence="8">
    <location>
        <begin position="1084"/>
        <end position="1116"/>
    </location>
</feature>
<dbReference type="Pfam" id="PF00225">
    <property type="entry name" value="Kinesin"/>
    <property type="match status" value="1"/>
</dbReference>
<dbReference type="PRINTS" id="PR00320">
    <property type="entry name" value="GPROTEINBRPT"/>
</dbReference>
<keyword evidence="4 6" id="KW-0067">ATP-binding</keyword>
<feature type="region of interest" description="Disordered" evidence="8">
    <location>
        <begin position="1649"/>
        <end position="1673"/>
    </location>
</feature>
<dbReference type="CDD" id="cd00200">
    <property type="entry name" value="WD40"/>
    <property type="match status" value="1"/>
</dbReference>
<dbReference type="InterPro" id="IPR027640">
    <property type="entry name" value="Kinesin-like_fam"/>
</dbReference>
<accession>A0A9W6WZV5</accession>
<comment type="similarity">
    <text evidence="6">Belongs to the TRAFAC class myosin-kinesin ATPase superfamily. Kinesin family.</text>
</comment>
<evidence type="ECO:0000313" key="11">
    <source>
        <dbReference type="EMBL" id="GMF24555.1"/>
    </source>
</evidence>
<evidence type="ECO:0000256" key="5">
    <source>
        <dbReference type="PROSITE-ProRule" id="PRU00221"/>
    </source>
</evidence>
<organism evidence="11 12">
    <name type="scientific">Phytophthora fragariaefolia</name>
    <dbReference type="NCBI Taxonomy" id="1490495"/>
    <lineage>
        <taxon>Eukaryota</taxon>
        <taxon>Sar</taxon>
        <taxon>Stramenopiles</taxon>
        <taxon>Oomycota</taxon>
        <taxon>Peronosporomycetes</taxon>
        <taxon>Peronosporales</taxon>
        <taxon>Peronosporaceae</taxon>
        <taxon>Phytophthora</taxon>
    </lineage>
</organism>
<feature type="coiled-coil region" evidence="7">
    <location>
        <begin position="2141"/>
        <end position="2168"/>
    </location>
</feature>
<keyword evidence="12" id="KW-1185">Reference proteome</keyword>
<dbReference type="InterPro" id="IPR015943">
    <property type="entry name" value="WD40/YVTN_repeat-like_dom_sf"/>
</dbReference>
<dbReference type="Gene3D" id="2.130.10.10">
    <property type="entry name" value="YVTN repeat-like/Quinoprotein amine dehydrogenase"/>
    <property type="match status" value="3"/>
</dbReference>
<dbReference type="Pfam" id="PF03456">
    <property type="entry name" value="uDENN"/>
    <property type="match status" value="1"/>
</dbReference>
<feature type="repeat" description="WD" evidence="5">
    <location>
        <begin position="1472"/>
        <end position="1505"/>
    </location>
</feature>
<dbReference type="SMART" id="SM00799">
    <property type="entry name" value="DENN"/>
    <property type="match status" value="1"/>
</dbReference>
<dbReference type="SUPFAM" id="SSF50978">
    <property type="entry name" value="WD40 repeat-like"/>
    <property type="match status" value="2"/>
</dbReference>
<dbReference type="GO" id="GO:0008017">
    <property type="term" value="F:microtubule binding"/>
    <property type="evidence" value="ECO:0007669"/>
    <property type="project" value="InterPro"/>
</dbReference>
<dbReference type="PROSITE" id="PS50067">
    <property type="entry name" value="KINESIN_MOTOR_2"/>
    <property type="match status" value="1"/>
</dbReference>
<evidence type="ECO:0000259" key="9">
    <source>
        <dbReference type="PROSITE" id="PS50067"/>
    </source>
</evidence>
<feature type="region of interest" description="Disordered" evidence="8">
    <location>
        <begin position="617"/>
        <end position="636"/>
    </location>
</feature>
<evidence type="ECO:0000256" key="7">
    <source>
        <dbReference type="SAM" id="Coils"/>
    </source>
</evidence>
<dbReference type="GO" id="GO:0005871">
    <property type="term" value="C:kinesin complex"/>
    <property type="evidence" value="ECO:0007669"/>
    <property type="project" value="TreeGrafter"/>
</dbReference>